<dbReference type="Proteomes" id="UP001320715">
    <property type="component" value="Unassembled WGS sequence"/>
</dbReference>
<comment type="caution">
    <text evidence="2">The sequence shown here is derived from an EMBL/GenBank/DDBJ whole genome shotgun (WGS) entry which is preliminary data.</text>
</comment>
<organism evidence="2 3">
    <name type="scientific">Hoeflea alexandrii</name>
    <dbReference type="NCBI Taxonomy" id="288436"/>
    <lineage>
        <taxon>Bacteria</taxon>
        <taxon>Pseudomonadati</taxon>
        <taxon>Pseudomonadota</taxon>
        <taxon>Alphaproteobacteria</taxon>
        <taxon>Hyphomicrobiales</taxon>
        <taxon>Rhizobiaceae</taxon>
        <taxon>Hoeflea</taxon>
    </lineage>
</organism>
<evidence type="ECO:0000313" key="2">
    <source>
        <dbReference type="EMBL" id="MCO6408675.1"/>
    </source>
</evidence>
<sequence>MEKVPQTFGTHVRQLHEVRSQLHSSGVPSEAKPLTSVPSLEEIQSLEEALHRPDVRRSREALKTLLAEGFVEFGASGSIYDRRNIIDLHVQESGADDGNFRSSNYVLMPISNDAVILTYETEHSNQDGSKRRVLRSSVWKHDGLKWQMVFHQGTVRS</sequence>
<keyword evidence="3" id="KW-1185">Reference proteome</keyword>
<proteinExistence type="predicted"/>
<accession>A0ABT1CR48</accession>
<gene>
    <name evidence="2" type="ORF">GTW23_10865</name>
</gene>
<evidence type="ECO:0000259" key="1">
    <source>
        <dbReference type="Pfam" id="PF14534"/>
    </source>
</evidence>
<dbReference type="InterPro" id="IPR027843">
    <property type="entry name" value="DUF4440"/>
</dbReference>
<dbReference type="Gene3D" id="3.10.450.50">
    <property type="match status" value="1"/>
</dbReference>
<reference evidence="2 3" key="1">
    <citation type="submission" date="2020-01" db="EMBL/GenBank/DDBJ databases">
        <title>Genomes of bacteria type strains.</title>
        <authorList>
            <person name="Chen J."/>
            <person name="Zhu S."/>
            <person name="Yang J."/>
        </authorList>
    </citation>
    <scope>NUCLEOTIDE SEQUENCE [LARGE SCALE GENOMIC DNA]</scope>
    <source>
        <strain evidence="2 3">DSM 16655</strain>
    </source>
</reference>
<dbReference type="RefSeq" id="WP_252915786.1">
    <property type="nucleotide sequence ID" value="NZ_JAAAML010000002.1"/>
</dbReference>
<dbReference type="InterPro" id="IPR032710">
    <property type="entry name" value="NTF2-like_dom_sf"/>
</dbReference>
<dbReference type="EMBL" id="JAAAML010000002">
    <property type="protein sequence ID" value="MCO6408675.1"/>
    <property type="molecule type" value="Genomic_DNA"/>
</dbReference>
<name>A0ABT1CR48_9HYPH</name>
<evidence type="ECO:0000313" key="3">
    <source>
        <dbReference type="Proteomes" id="UP001320715"/>
    </source>
</evidence>
<dbReference type="Pfam" id="PF14534">
    <property type="entry name" value="DUF4440"/>
    <property type="match status" value="1"/>
</dbReference>
<protein>
    <submittedName>
        <fullName evidence="2">DUF4440 domain-containing protein</fullName>
    </submittedName>
</protein>
<feature type="domain" description="DUF4440" evidence="1">
    <location>
        <begin position="43"/>
        <end position="148"/>
    </location>
</feature>
<dbReference type="SUPFAM" id="SSF54427">
    <property type="entry name" value="NTF2-like"/>
    <property type="match status" value="1"/>
</dbReference>